<gene>
    <name evidence="2" type="ORF">FGO68_gene3815</name>
</gene>
<feature type="transmembrane region" description="Helical" evidence="1">
    <location>
        <begin position="12"/>
        <end position="35"/>
    </location>
</feature>
<accession>A0A8J8T3I9</accession>
<dbReference type="EMBL" id="RRYP01007444">
    <property type="protein sequence ID" value="TNV80495.1"/>
    <property type="molecule type" value="Genomic_DNA"/>
</dbReference>
<keyword evidence="3" id="KW-1185">Reference proteome</keyword>
<organism evidence="2 3">
    <name type="scientific">Halteria grandinella</name>
    <dbReference type="NCBI Taxonomy" id="5974"/>
    <lineage>
        <taxon>Eukaryota</taxon>
        <taxon>Sar</taxon>
        <taxon>Alveolata</taxon>
        <taxon>Ciliophora</taxon>
        <taxon>Intramacronucleata</taxon>
        <taxon>Spirotrichea</taxon>
        <taxon>Stichotrichia</taxon>
        <taxon>Sporadotrichida</taxon>
        <taxon>Halteriidae</taxon>
        <taxon>Halteria</taxon>
    </lineage>
</organism>
<keyword evidence="1" id="KW-1133">Transmembrane helix</keyword>
<evidence type="ECO:0000313" key="3">
    <source>
        <dbReference type="Proteomes" id="UP000785679"/>
    </source>
</evidence>
<evidence type="ECO:0000256" key="1">
    <source>
        <dbReference type="SAM" id="Phobius"/>
    </source>
</evidence>
<name>A0A8J8T3I9_HALGN</name>
<comment type="caution">
    <text evidence="2">The sequence shown here is derived from an EMBL/GenBank/DDBJ whole genome shotgun (WGS) entry which is preliminary data.</text>
</comment>
<keyword evidence="1" id="KW-0812">Transmembrane</keyword>
<proteinExistence type="predicted"/>
<keyword evidence="1" id="KW-0472">Membrane</keyword>
<reference evidence="2" key="1">
    <citation type="submission" date="2019-06" db="EMBL/GenBank/DDBJ databases">
        <authorList>
            <person name="Zheng W."/>
        </authorList>
    </citation>
    <scope>NUCLEOTIDE SEQUENCE</scope>
    <source>
        <strain evidence="2">QDHG01</strain>
    </source>
</reference>
<sequence length="200" mass="23099">MSLPSQTIQRYFLCASFGFLTATNLSLGYLFLFLFSSSCYIYSSSQIQLDYTRQLTKEFFMHLRSIKFSKKPMSRTPIKYLETMPIQTALMKNMTLNMCIMYVISPSNLSNAYCSSPSSEQSPYQAIHLYISRSSAFIWCQALPRQRAKGTWIGVSRKTPVRNRVVRKFEWRRARCKVNEATALNPMKKNEAIATILIFA</sequence>
<dbReference type="Proteomes" id="UP000785679">
    <property type="component" value="Unassembled WGS sequence"/>
</dbReference>
<dbReference type="AlphaFoldDB" id="A0A8J8T3I9"/>
<protein>
    <submittedName>
        <fullName evidence="2">Uncharacterized protein</fullName>
    </submittedName>
</protein>
<evidence type="ECO:0000313" key="2">
    <source>
        <dbReference type="EMBL" id="TNV80495.1"/>
    </source>
</evidence>